<dbReference type="OMA" id="CTLDCDC"/>
<dbReference type="Gene3D" id="2.10.25.10">
    <property type="entry name" value="Laminin"/>
    <property type="match status" value="2"/>
</dbReference>
<proteinExistence type="predicted"/>
<dbReference type="Proteomes" id="UP000186698">
    <property type="component" value="Chromosome 7L"/>
</dbReference>
<dbReference type="InterPro" id="IPR036084">
    <property type="entry name" value="Ser_inhib-like_sf"/>
</dbReference>
<accession>A0A1L8FPP1</accession>
<dbReference type="GO" id="GO:0030414">
    <property type="term" value="F:peptidase inhibitor activity"/>
    <property type="evidence" value="ECO:0007669"/>
    <property type="project" value="UniProtKB-KW"/>
</dbReference>
<dbReference type="PANTHER" id="PTHR23259:SF70">
    <property type="entry name" value="ACCESSORY GLAND PROTEIN ACP62F-RELATED"/>
    <property type="match status" value="1"/>
</dbReference>
<dbReference type="AlphaFoldDB" id="A0A1L8FPP1"/>
<gene>
    <name evidence="5" type="primary">LOC108696918</name>
</gene>
<dbReference type="SUPFAM" id="SSF57567">
    <property type="entry name" value="Serine protease inhibitors"/>
    <property type="match status" value="2"/>
</dbReference>
<dbReference type="PaxDb" id="8355-A0A1L8FPP1"/>
<dbReference type="GeneID" id="108696918"/>
<evidence type="ECO:0000259" key="3">
    <source>
        <dbReference type="Pfam" id="PF01826"/>
    </source>
</evidence>
<evidence type="ECO:0000256" key="2">
    <source>
        <dbReference type="ARBA" id="ARBA00023157"/>
    </source>
</evidence>
<keyword evidence="2" id="KW-1015">Disulfide bond</keyword>
<evidence type="ECO:0000256" key="1">
    <source>
        <dbReference type="ARBA" id="ARBA00022690"/>
    </source>
</evidence>
<evidence type="ECO:0000313" key="5">
    <source>
        <dbReference type="RefSeq" id="XP_018082111.1"/>
    </source>
</evidence>
<feature type="domain" description="TIL" evidence="3">
    <location>
        <begin position="75"/>
        <end position="132"/>
    </location>
</feature>
<dbReference type="Pfam" id="PF01826">
    <property type="entry name" value="TIL"/>
    <property type="match status" value="2"/>
</dbReference>
<dbReference type="OrthoDB" id="9879420at2759"/>
<dbReference type="KEGG" id="xla:108696918"/>
<dbReference type="InterPro" id="IPR051368">
    <property type="entry name" value="SerProtInhib-TIL_Domain"/>
</dbReference>
<keyword evidence="4" id="KW-1185">Reference proteome</keyword>
<organism evidence="4 5">
    <name type="scientific">Xenopus laevis</name>
    <name type="common">African clawed frog</name>
    <dbReference type="NCBI Taxonomy" id="8355"/>
    <lineage>
        <taxon>Eukaryota</taxon>
        <taxon>Metazoa</taxon>
        <taxon>Chordata</taxon>
        <taxon>Craniata</taxon>
        <taxon>Vertebrata</taxon>
        <taxon>Euteleostomi</taxon>
        <taxon>Amphibia</taxon>
        <taxon>Batrachia</taxon>
        <taxon>Anura</taxon>
        <taxon>Pipoidea</taxon>
        <taxon>Pipidae</taxon>
        <taxon>Xenopodinae</taxon>
        <taxon>Xenopus</taxon>
        <taxon>Xenopus</taxon>
    </lineage>
</organism>
<feature type="domain" description="TIL" evidence="3">
    <location>
        <begin position="136"/>
        <end position="194"/>
    </location>
</feature>
<name>A0A1L8FPP1_XENLA</name>
<dbReference type="Bgee" id="108696918">
    <property type="expression patterns" value="Expressed in zone of skin and 2 other cell types or tissues"/>
</dbReference>
<dbReference type="CDD" id="cd19941">
    <property type="entry name" value="TIL"/>
    <property type="match status" value="2"/>
</dbReference>
<reference evidence="5" key="1">
    <citation type="submission" date="2025-08" db="UniProtKB">
        <authorList>
            <consortium name="RefSeq"/>
        </authorList>
    </citation>
    <scope>IDENTIFICATION</scope>
    <source>
        <strain evidence="5">J_2021</strain>
        <tissue evidence="5">Erythrocytes</tissue>
    </source>
</reference>
<dbReference type="InterPro" id="IPR002919">
    <property type="entry name" value="TIL_dom"/>
</dbReference>
<evidence type="ECO:0000313" key="4">
    <source>
        <dbReference type="Proteomes" id="UP000186698"/>
    </source>
</evidence>
<keyword evidence="1" id="KW-0646">Protease inhibitor</keyword>
<protein>
    <submittedName>
        <fullName evidence="5">Uncharacterized protein LOC108696918</fullName>
    </submittedName>
</protein>
<dbReference type="RefSeq" id="XP_018082111.1">
    <property type="nucleotide sequence ID" value="XM_018226622.2"/>
</dbReference>
<dbReference type="PANTHER" id="PTHR23259">
    <property type="entry name" value="RIDDLE"/>
    <property type="match status" value="1"/>
</dbReference>
<sequence length="200" mass="22476">MNSSNCTVTASQGEICTYRDHIRPWIQMKCSQLRYISRMAFWVTCLLIHLLILSQTNPTSAQDSGTNDAPPEIKCPPNMIFRGCKRSCFSTCDNLNRTSENCYEPCTLDCDCMDGFVFQSAESSVCVEVSACKFSCPANMRFDPCLKINRRTCAMLNTAPILYPSCMPRCVCDEGYVIADEREENPKCIKISECSKISSD</sequence>